<evidence type="ECO:0000256" key="1">
    <source>
        <dbReference type="SAM" id="MobiDB-lite"/>
    </source>
</evidence>
<feature type="region of interest" description="Disordered" evidence="1">
    <location>
        <begin position="116"/>
        <end position="137"/>
    </location>
</feature>
<feature type="compositionally biased region" description="Basic and acidic residues" evidence="1">
    <location>
        <begin position="215"/>
        <end position="227"/>
    </location>
</feature>
<protein>
    <submittedName>
        <fullName evidence="3">Uncharacterized protein</fullName>
    </submittedName>
</protein>
<comment type="caution">
    <text evidence="3">The sequence shown here is derived from an EMBL/GenBank/DDBJ whole genome shotgun (WGS) entry which is preliminary data.</text>
</comment>
<proteinExistence type="predicted"/>
<dbReference type="EMBL" id="JANAVB010042417">
    <property type="protein sequence ID" value="KAJ6794460.1"/>
    <property type="molecule type" value="Genomic_DNA"/>
</dbReference>
<feature type="transmembrane region" description="Helical" evidence="2">
    <location>
        <begin position="152"/>
        <end position="173"/>
    </location>
</feature>
<keyword evidence="4" id="KW-1185">Reference proteome</keyword>
<keyword evidence="2" id="KW-1133">Transmembrane helix</keyword>
<evidence type="ECO:0000256" key="2">
    <source>
        <dbReference type="SAM" id="Phobius"/>
    </source>
</evidence>
<organism evidence="3 4">
    <name type="scientific">Iris pallida</name>
    <name type="common">Sweet iris</name>
    <dbReference type="NCBI Taxonomy" id="29817"/>
    <lineage>
        <taxon>Eukaryota</taxon>
        <taxon>Viridiplantae</taxon>
        <taxon>Streptophyta</taxon>
        <taxon>Embryophyta</taxon>
        <taxon>Tracheophyta</taxon>
        <taxon>Spermatophyta</taxon>
        <taxon>Magnoliopsida</taxon>
        <taxon>Liliopsida</taxon>
        <taxon>Asparagales</taxon>
        <taxon>Iridaceae</taxon>
        <taxon>Iridoideae</taxon>
        <taxon>Irideae</taxon>
        <taxon>Iris</taxon>
    </lineage>
</organism>
<dbReference type="AlphaFoldDB" id="A0AAX6DRN6"/>
<name>A0AAX6DRN6_IRIPA</name>
<dbReference type="Proteomes" id="UP001140949">
    <property type="component" value="Unassembled WGS sequence"/>
</dbReference>
<reference evidence="3" key="2">
    <citation type="submission" date="2023-04" db="EMBL/GenBank/DDBJ databases">
        <authorList>
            <person name="Bruccoleri R.E."/>
            <person name="Oakeley E.J."/>
            <person name="Faust A.-M."/>
            <person name="Dessus-Babus S."/>
            <person name="Altorfer M."/>
            <person name="Burckhardt D."/>
            <person name="Oertli M."/>
            <person name="Naumann U."/>
            <person name="Petersen F."/>
            <person name="Wong J."/>
        </authorList>
    </citation>
    <scope>NUCLEOTIDE SEQUENCE</scope>
    <source>
        <strain evidence="3">GSM-AAB239-AS_SAM_17_03QT</strain>
        <tissue evidence="3">Leaf</tissue>
    </source>
</reference>
<sequence length="287" mass="31355">MEEGEAAGTPHQHQKQPPNSHPSTSDQSQVHIPTPIPISWHRSGRSFQNFQGMNVSGSQSSQDAIPQMFAFSSIVAPQQNQESGPGLYAVPCSPFMGTMAEFPPGTLIPLSYKIPTRTHPTSSTGEEQGQGQEAVRQQHGLQRQVAVRRFQFALQLDLGLILKLVAVVILFGQEGSRQRFFLICFLASLVYLYQTGALTPLIQYLRQAAGPPPLRRAENDGVVRGPEDNAANENQPAEGGEPPAANRNQQAPARGNRVNWIGIAREIQTFVVGFIASLLPGFHHHDD</sequence>
<keyword evidence="2" id="KW-0472">Membrane</keyword>
<evidence type="ECO:0000313" key="3">
    <source>
        <dbReference type="EMBL" id="KAJ6794460.1"/>
    </source>
</evidence>
<keyword evidence="2" id="KW-0812">Transmembrane</keyword>
<feature type="transmembrane region" description="Helical" evidence="2">
    <location>
        <begin position="179"/>
        <end position="205"/>
    </location>
</feature>
<feature type="compositionally biased region" description="Polar residues" evidence="1">
    <location>
        <begin position="118"/>
        <end position="131"/>
    </location>
</feature>
<feature type="compositionally biased region" description="Low complexity" evidence="1">
    <location>
        <begin position="242"/>
        <end position="252"/>
    </location>
</feature>
<feature type="region of interest" description="Disordered" evidence="1">
    <location>
        <begin position="213"/>
        <end position="252"/>
    </location>
</feature>
<reference evidence="3" key="1">
    <citation type="journal article" date="2023" name="GigaByte">
        <title>Genome assembly of the bearded iris, Iris pallida Lam.</title>
        <authorList>
            <person name="Bruccoleri R.E."/>
            <person name="Oakeley E.J."/>
            <person name="Faust A.M.E."/>
            <person name="Altorfer M."/>
            <person name="Dessus-Babus S."/>
            <person name="Burckhardt D."/>
            <person name="Oertli M."/>
            <person name="Naumann U."/>
            <person name="Petersen F."/>
            <person name="Wong J."/>
        </authorList>
    </citation>
    <scope>NUCLEOTIDE SEQUENCE</scope>
    <source>
        <strain evidence="3">GSM-AAB239-AS_SAM_17_03QT</strain>
    </source>
</reference>
<evidence type="ECO:0000313" key="4">
    <source>
        <dbReference type="Proteomes" id="UP001140949"/>
    </source>
</evidence>
<gene>
    <name evidence="3" type="ORF">M6B38_232765</name>
</gene>
<dbReference type="PANTHER" id="PTHR36787">
    <property type="entry name" value="TRANSMEMBRANE PROTEIN"/>
    <property type="match status" value="1"/>
</dbReference>
<accession>A0AAX6DRN6</accession>
<feature type="region of interest" description="Disordered" evidence="1">
    <location>
        <begin position="1"/>
        <end position="42"/>
    </location>
</feature>
<feature type="compositionally biased region" description="Polar residues" evidence="1">
    <location>
        <begin position="15"/>
        <end position="31"/>
    </location>
</feature>